<sequence length="165" mass="18810">MSFPKTTLCLLDSLKQHLLFYPRYHSQCIGSLFLSSFMETRRKSQDLLHKALSSGQDSGEQDLSDLAKTIEEAIYEQQNCQVDSAYKEIIRSHILNLKDSRNPLKHQVLSGEVDPVEFAAMTATEMATADRRRSNEELRRSSLQASMGYTADNRPKHRDLEGEES</sequence>
<evidence type="ECO:0000313" key="7">
    <source>
        <dbReference type="EMBL" id="CDS05749.1"/>
    </source>
</evidence>
<dbReference type="AlphaFoldDB" id="A0A077WF28"/>
<dbReference type="InterPro" id="IPR036575">
    <property type="entry name" value="TFIIS_cen_dom_sf"/>
</dbReference>
<evidence type="ECO:0000256" key="5">
    <source>
        <dbReference type="SAM" id="MobiDB-lite"/>
    </source>
</evidence>
<feature type="region of interest" description="Disordered" evidence="5">
    <location>
        <begin position="125"/>
        <end position="165"/>
    </location>
</feature>
<dbReference type="PROSITE" id="PS51321">
    <property type="entry name" value="TFIIS_CENTRAL"/>
    <property type="match status" value="1"/>
</dbReference>
<dbReference type="SMART" id="SM00510">
    <property type="entry name" value="TFS2M"/>
    <property type="match status" value="1"/>
</dbReference>
<gene>
    <name evidence="7" type="ORF">LRAMOSA08277</name>
</gene>
<name>A0A077WF28_9FUNG</name>
<evidence type="ECO:0000256" key="3">
    <source>
        <dbReference type="ARBA" id="ARBA00022833"/>
    </source>
</evidence>
<reference evidence="7" key="1">
    <citation type="journal article" date="2014" name="Genome Announc.">
        <title>De novo whole-genome sequence and genome annotation of Lichtheimia ramosa.</title>
        <authorList>
            <person name="Linde J."/>
            <person name="Schwartze V."/>
            <person name="Binder U."/>
            <person name="Lass-Florl C."/>
            <person name="Voigt K."/>
            <person name="Horn F."/>
        </authorList>
    </citation>
    <scope>NUCLEOTIDE SEQUENCE</scope>
    <source>
        <strain evidence="7">JMRC FSU:6197</strain>
    </source>
</reference>
<protein>
    <recommendedName>
        <fullName evidence="6">TFIIS central domain-containing protein</fullName>
    </recommendedName>
</protein>
<dbReference type="GO" id="GO:0008270">
    <property type="term" value="F:zinc ion binding"/>
    <property type="evidence" value="ECO:0007669"/>
    <property type="project" value="UniProtKB-KW"/>
</dbReference>
<dbReference type="GO" id="GO:0006362">
    <property type="term" value="P:transcription elongation by RNA polymerase I"/>
    <property type="evidence" value="ECO:0007669"/>
    <property type="project" value="TreeGrafter"/>
</dbReference>
<dbReference type="GO" id="GO:0006368">
    <property type="term" value="P:transcription elongation by RNA polymerase II"/>
    <property type="evidence" value="ECO:0007669"/>
    <property type="project" value="TreeGrafter"/>
</dbReference>
<organism evidence="7">
    <name type="scientific">Lichtheimia ramosa</name>
    <dbReference type="NCBI Taxonomy" id="688394"/>
    <lineage>
        <taxon>Eukaryota</taxon>
        <taxon>Fungi</taxon>
        <taxon>Fungi incertae sedis</taxon>
        <taxon>Mucoromycota</taxon>
        <taxon>Mucoromycotina</taxon>
        <taxon>Mucoromycetes</taxon>
        <taxon>Mucorales</taxon>
        <taxon>Lichtheimiaceae</taxon>
        <taxon>Lichtheimia</taxon>
    </lineage>
</organism>
<keyword evidence="1" id="KW-0479">Metal-binding</keyword>
<dbReference type="OrthoDB" id="44867at2759"/>
<keyword evidence="3" id="KW-0862">Zinc</keyword>
<proteinExistence type="predicted"/>
<keyword evidence="2" id="KW-0863">Zinc-finger</keyword>
<evidence type="ECO:0000256" key="4">
    <source>
        <dbReference type="ARBA" id="ARBA00023242"/>
    </source>
</evidence>
<evidence type="ECO:0000259" key="6">
    <source>
        <dbReference type="PROSITE" id="PS51321"/>
    </source>
</evidence>
<dbReference type="Pfam" id="PF07500">
    <property type="entry name" value="TFIIS_M"/>
    <property type="match status" value="1"/>
</dbReference>
<dbReference type="EMBL" id="LK023317">
    <property type="protein sequence ID" value="CDS05749.1"/>
    <property type="molecule type" value="Genomic_DNA"/>
</dbReference>
<dbReference type="SUPFAM" id="SSF46942">
    <property type="entry name" value="Elongation factor TFIIS domain 2"/>
    <property type="match status" value="1"/>
</dbReference>
<accession>A0A077WF28</accession>
<feature type="compositionally biased region" description="Basic and acidic residues" evidence="5">
    <location>
        <begin position="128"/>
        <end position="140"/>
    </location>
</feature>
<dbReference type="GO" id="GO:0031564">
    <property type="term" value="P:transcription antitermination"/>
    <property type="evidence" value="ECO:0007669"/>
    <property type="project" value="TreeGrafter"/>
</dbReference>
<dbReference type="GO" id="GO:0005634">
    <property type="term" value="C:nucleus"/>
    <property type="evidence" value="ECO:0007669"/>
    <property type="project" value="TreeGrafter"/>
</dbReference>
<evidence type="ECO:0000256" key="1">
    <source>
        <dbReference type="ARBA" id="ARBA00022723"/>
    </source>
</evidence>
<dbReference type="Gene3D" id="1.10.472.30">
    <property type="entry name" value="Transcription elongation factor S-II, central domain"/>
    <property type="match status" value="1"/>
</dbReference>
<dbReference type="PANTHER" id="PTHR11477">
    <property type="entry name" value="TRANSCRIPTION FACTOR S-II ZINC FINGER DOMAIN-CONTAINING PROTEIN"/>
    <property type="match status" value="1"/>
</dbReference>
<dbReference type="GO" id="GO:0031440">
    <property type="term" value="P:regulation of mRNA 3'-end processing"/>
    <property type="evidence" value="ECO:0007669"/>
    <property type="project" value="TreeGrafter"/>
</dbReference>
<dbReference type="PANTHER" id="PTHR11477:SF0">
    <property type="entry name" value="IP08861P-RELATED"/>
    <property type="match status" value="1"/>
</dbReference>
<feature type="domain" description="TFIIS central" evidence="6">
    <location>
        <begin position="40"/>
        <end position="154"/>
    </location>
</feature>
<evidence type="ECO:0000256" key="2">
    <source>
        <dbReference type="ARBA" id="ARBA00022771"/>
    </source>
</evidence>
<keyword evidence="4" id="KW-0539">Nucleus</keyword>
<dbReference type="InterPro" id="IPR003618">
    <property type="entry name" value="TFIIS_cen_dom"/>
</dbReference>